<feature type="region of interest" description="Disordered" evidence="3">
    <location>
        <begin position="292"/>
        <end position="424"/>
    </location>
</feature>
<feature type="compositionally biased region" description="Basic residues" evidence="3">
    <location>
        <begin position="406"/>
        <end position="424"/>
    </location>
</feature>
<dbReference type="PANTHER" id="PTHR15818:SF2">
    <property type="entry name" value="G-PATCH DOMAIN AND KOW MOTIFS-CONTAINING PROTEIN"/>
    <property type="match status" value="1"/>
</dbReference>
<comment type="subcellular location">
    <subcellularLocation>
        <location evidence="1">Nucleus</location>
    </subcellularLocation>
</comment>
<feature type="domain" description="Spp2/MOS2 G-patch" evidence="4">
    <location>
        <begin position="146"/>
        <end position="198"/>
    </location>
</feature>
<dbReference type="GO" id="GO:0000398">
    <property type="term" value="P:mRNA splicing, via spliceosome"/>
    <property type="evidence" value="ECO:0007669"/>
    <property type="project" value="InterPro"/>
</dbReference>
<name>A0A9I3FGI5_9DIPT</name>
<dbReference type="Pfam" id="PF12656">
    <property type="entry name" value="G-patch_2"/>
    <property type="match status" value="1"/>
</dbReference>
<feature type="compositionally biased region" description="Basic residues" evidence="3">
    <location>
        <begin position="360"/>
        <end position="372"/>
    </location>
</feature>
<evidence type="ECO:0000259" key="4">
    <source>
        <dbReference type="Pfam" id="PF12656"/>
    </source>
</evidence>
<protein>
    <recommendedName>
        <fullName evidence="4">Spp2/MOS2 G-patch domain-containing protein</fullName>
    </recommendedName>
</protein>
<dbReference type="Proteomes" id="UP000075885">
    <property type="component" value="Unassembled WGS sequence"/>
</dbReference>
<accession>A0A9I3FGI5</accession>
<sequence length="424" mass="47665">MASSDGKIKFGFTAKPKGPLGKSPASSFIPKKNDGREKIEFIENNAIKTSGKQDAEAPKLLVIPPPQANKTAAQILQSASDSKQKQSNVPVGKDSPGAPKDNETLEQRAAREIVEEMAEATVKKEEANNFVVPLRPDQLPLDGARQSNLDDYESVPIEQFGLAMLRGMGFKENPVKENDKIMPGPAPRPKGLGLGADRAVKEGVSSGNRSTVQDENLVMKCGVPVKIRLGKHQGKYGLIKSFDDDTGRVMVQMSIGKEQEWLTEHSLQLITMQEYNKNSNVINSVKYEQYKDREKNVTTTSSKSEPSTRRKSVSPHRSRGSRRESSSQSSEDDSEPSRRHRKSHKEVSRKEYAPRTSSGTKKKSHKYKQRREYRRDDRRRDSSRDRQHRRAARSSDSSDASDDRVHKKKTKKKKRPRSRSRSRS</sequence>
<dbReference type="InterPro" id="IPR026822">
    <property type="entry name" value="Spp2/MOS2_G-patch"/>
</dbReference>
<dbReference type="EnsemblMetazoa" id="AEPI015481-RA">
    <property type="protein sequence ID" value="AEPI015481-PA"/>
    <property type="gene ID" value="AEPI015481"/>
</dbReference>
<reference evidence="6" key="1">
    <citation type="submission" date="2013-03" db="EMBL/GenBank/DDBJ databases">
        <title>The Genome Sequence of Anopheles epiroticus epiroticus2.</title>
        <authorList>
            <consortium name="The Broad Institute Genomics Platform"/>
            <person name="Neafsey D.E."/>
            <person name="Howell P."/>
            <person name="Walker B."/>
            <person name="Young S.K."/>
            <person name="Zeng Q."/>
            <person name="Gargeya S."/>
            <person name="Fitzgerald M."/>
            <person name="Haas B."/>
            <person name="Abouelleil A."/>
            <person name="Allen A.W."/>
            <person name="Alvarado L."/>
            <person name="Arachchi H.M."/>
            <person name="Berlin A.M."/>
            <person name="Chapman S.B."/>
            <person name="Gainer-Dewar J."/>
            <person name="Goldberg J."/>
            <person name="Griggs A."/>
            <person name="Gujja S."/>
            <person name="Hansen M."/>
            <person name="Howarth C."/>
            <person name="Imamovic A."/>
            <person name="Ireland A."/>
            <person name="Larimer J."/>
            <person name="McCowan C."/>
            <person name="Murphy C."/>
            <person name="Pearson M."/>
            <person name="Poon T.W."/>
            <person name="Priest M."/>
            <person name="Roberts A."/>
            <person name="Saif S."/>
            <person name="Shea T."/>
            <person name="Sisk P."/>
            <person name="Sykes S."/>
            <person name="Wortman J."/>
            <person name="Nusbaum C."/>
            <person name="Birren B."/>
        </authorList>
    </citation>
    <scope>NUCLEOTIDE SEQUENCE [LARGE SCALE GENOMIC DNA]</scope>
    <source>
        <strain evidence="6">Epiroticus2</strain>
    </source>
</reference>
<feature type="compositionally biased region" description="Basic and acidic residues" evidence="3">
    <location>
        <begin position="31"/>
        <end position="41"/>
    </location>
</feature>
<feature type="compositionally biased region" description="Basic and acidic residues" evidence="3">
    <location>
        <begin position="373"/>
        <end position="385"/>
    </location>
</feature>
<dbReference type="PANTHER" id="PTHR15818">
    <property type="entry name" value="G PATCH AND KOW-CONTAINING"/>
    <property type="match status" value="1"/>
</dbReference>
<evidence type="ECO:0000256" key="2">
    <source>
        <dbReference type="ARBA" id="ARBA00023242"/>
    </source>
</evidence>
<keyword evidence="6" id="KW-1185">Reference proteome</keyword>
<feature type="compositionally biased region" description="Basic residues" evidence="3">
    <location>
        <begin position="309"/>
        <end position="320"/>
    </location>
</feature>
<reference evidence="5" key="2">
    <citation type="submission" date="2023-03" db="UniProtKB">
        <authorList>
            <consortium name="EnsemblMetazoa"/>
        </authorList>
    </citation>
    <scope>IDENTIFICATION</scope>
    <source>
        <strain evidence="5">Epiroticus2</strain>
    </source>
</reference>
<proteinExistence type="predicted"/>
<dbReference type="InterPro" id="IPR045166">
    <property type="entry name" value="Spp2-like"/>
</dbReference>
<evidence type="ECO:0000313" key="6">
    <source>
        <dbReference type="Proteomes" id="UP000075885"/>
    </source>
</evidence>
<evidence type="ECO:0000313" key="5">
    <source>
        <dbReference type="EnsemblMetazoa" id="AEPI015481-PA"/>
    </source>
</evidence>
<dbReference type="AlphaFoldDB" id="A0A9I3FGI5"/>
<keyword evidence="2" id="KW-0539">Nucleus</keyword>
<dbReference type="InterPro" id="IPR041993">
    <property type="entry name" value="GPKOW_KOW1"/>
</dbReference>
<evidence type="ECO:0000256" key="3">
    <source>
        <dbReference type="SAM" id="MobiDB-lite"/>
    </source>
</evidence>
<feature type="compositionally biased region" description="Polar residues" evidence="3">
    <location>
        <begin position="68"/>
        <end position="89"/>
    </location>
</feature>
<dbReference type="CDD" id="cd13152">
    <property type="entry name" value="KOW_GPKOW_A"/>
    <property type="match status" value="1"/>
</dbReference>
<feature type="region of interest" description="Disordered" evidence="3">
    <location>
        <begin position="1"/>
        <end position="107"/>
    </location>
</feature>
<dbReference type="GO" id="GO:0005681">
    <property type="term" value="C:spliceosomal complex"/>
    <property type="evidence" value="ECO:0007669"/>
    <property type="project" value="TreeGrafter"/>
</dbReference>
<organism evidence="5 6">
    <name type="scientific">Anopheles epiroticus</name>
    <dbReference type="NCBI Taxonomy" id="199890"/>
    <lineage>
        <taxon>Eukaryota</taxon>
        <taxon>Metazoa</taxon>
        <taxon>Ecdysozoa</taxon>
        <taxon>Arthropoda</taxon>
        <taxon>Hexapoda</taxon>
        <taxon>Insecta</taxon>
        <taxon>Pterygota</taxon>
        <taxon>Neoptera</taxon>
        <taxon>Endopterygota</taxon>
        <taxon>Diptera</taxon>
        <taxon>Nematocera</taxon>
        <taxon>Culicoidea</taxon>
        <taxon>Culicidae</taxon>
        <taxon>Anophelinae</taxon>
        <taxon>Anopheles</taxon>
    </lineage>
</organism>
<evidence type="ECO:0000256" key="1">
    <source>
        <dbReference type="ARBA" id="ARBA00004123"/>
    </source>
</evidence>